<dbReference type="KEGG" id="xtr:100494342"/>
<reference evidence="4" key="3">
    <citation type="submission" date="2025-04" db="UniProtKB">
        <authorList>
            <consortium name="RefSeq"/>
        </authorList>
    </citation>
    <scope>IDENTIFICATION</scope>
    <source>
        <strain evidence="4">Nigerian</strain>
        <tissue evidence="4">Liver and blood</tissue>
    </source>
</reference>
<dbReference type="RefSeq" id="XP_002938323.1">
    <property type="nucleotide sequence ID" value="XM_002938277.4"/>
</dbReference>
<evidence type="ECO:0000313" key="3">
    <source>
        <dbReference type="Proteomes" id="UP000008143"/>
    </source>
</evidence>
<dbReference type="Pfam" id="PF20478">
    <property type="entry name" value="P2RX7_C"/>
    <property type="match status" value="1"/>
</dbReference>
<sequence length="135" mass="16158">MNYIYNSTESEEEDDYDYEDYFGRCSCGNCVFIRDLHRCLCCIDIPEMLEKTENDYVSCITLHPAFNAVVLNPYVLETAFCGYHPNHDFDFDYRSYRYTAYRQLVRWCWGFLGKNKRKLLPSCAIAKIRKTFPRY</sequence>
<reference evidence="2" key="1">
    <citation type="journal article" date="2010" name="Science">
        <title>The genome of the Western clawed frog Xenopus tropicalis.</title>
        <authorList>
            <person name="Hellsten U."/>
            <person name="Harland R.M."/>
            <person name="Gilchrist M.J."/>
            <person name="Hendrix D."/>
            <person name="Jurka J."/>
            <person name="Kapitonov V."/>
            <person name="Ovcharenko I."/>
            <person name="Putnam N.H."/>
            <person name="Shu S."/>
            <person name="Taher L."/>
            <person name="Blitz I.L."/>
            <person name="Blumberg B."/>
            <person name="Dichmann D.S."/>
            <person name="Dubchak I."/>
            <person name="Amaya E."/>
            <person name="Detter J.C."/>
            <person name="Fletcher R."/>
            <person name="Gerhard D.S."/>
            <person name="Goodstein D."/>
            <person name="Graves T."/>
            <person name="Grigoriev I.V."/>
            <person name="Grimwood J."/>
            <person name="Kawashima T."/>
            <person name="Lindquist E."/>
            <person name="Lucas S.M."/>
            <person name="Mead P.E."/>
            <person name="Mitros T."/>
            <person name="Ogino H."/>
            <person name="Ohta Y."/>
            <person name="Poliakov A.V."/>
            <person name="Pollet N."/>
            <person name="Robert J."/>
            <person name="Salamov A."/>
            <person name="Sater A.K."/>
            <person name="Schmutz J."/>
            <person name="Terry A."/>
            <person name="Vize P.D."/>
            <person name="Warren W.C."/>
            <person name="Wells D."/>
            <person name="Wills A."/>
            <person name="Wilson R.K."/>
            <person name="Zimmerman L.B."/>
            <person name="Zorn A.M."/>
            <person name="Grainger R."/>
            <person name="Grammer T."/>
            <person name="Khokha M.K."/>
            <person name="Richardson P.M."/>
            <person name="Rokhsar D.S."/>
        </authorList>
    </citation>
    <scope>NUCLEOTIDE SEQUENCE [LARGE SCALE GENOMIC DNA]</scope>
    <source>
        <strain evidence="2">Nigerian</strain>
    </source>
</reference>
<evidence type="ECO:0000313" key="5">
    <source>
        <dbReference type="Xenbase" id="XB-GENE-29082151"/>
    </source>
</evidence>
<evidence type="ECO:0000313" key="2">
    <source>
        <dbReference type="Ensembl" id="ENSXETP00000116059"/>
    </source>
</evidence>
<dbReference type="OMA" id="PSCAIAK"/>
<protein>
    <submittedName>
        <fullName evidence="2 4">P2X purinoceptor 7</fullName>
    </submittedName>
</protein>
<keyword evidence="3" id="KW-1185">Reference proteome</keyword>
<dbReference type="AGR" id="Xenbase:XB-GENE-29082151"/>
<dbReference type="GeneID" id="100494342"/>
<dbReference type="AlphaFoldDB" id="A0A803K720"/>
<dbReference type="InterPro" id="IPR046815">
    <property type="entry name" value="P2RX7_C"/>
</dbReference>
<dbReference type="PANTHER" id="PTHR36981:SF1">
    <property type="entry name" value="P2X PURINORECEPTOR 7 INTRACELLULAR DOMAIN-CONTAINING PROTEIN"/>
    <property type="match status" value="1"/>
</dbReference>
<organism evidence="2">
    <name type="scientific">Xenopus tropicalis</name>
    <name type="common">Western clawed frog</name>
    <name type="synonym">Silurana tropicalis</name>
    <dbReference type="NCBI Taxonomy" id="8364"/>
    <lineage>
        <taxon>Eukaryota</taxon>
        <taxon>Metazoa</taxon>
        <taxon>Chordata</taxon>
        <taxon>Craniata</taxon>
        <taxon>Vertebrata</taxon>
        <taxon>Euteleostomi</taxon>
        <taxon>Amphibia</taxon>
        <taxon>Batrachia</taxon>
        <taxon>Anura</taxon>
        <taxon>Pipoidea</taxon>
        <taxon>Pipidae</taxon>
        <taxon>Xenopodinae</taxon>
        <taxon>Xenopus</taxon>
        <taxon>Silurana</taxon>
    </lineage>
</organism>
<dbReference type="OrthoDB" id="9898867at2759"/>
<dbReference type="Proteomes" id="UP000008143">
    <property type="component" value="Chromosome 7"/>
</dbReference>
<proteinExistence type="predicted"/>
<gene>
    <name evidence="2 4 5" type="primary">LOC100494342</name>
</gene>
<feature type="domain" description="P2X purinoreceptor 7 intracellular" evidence="1">
    <location>
        <begin position="19"/>
        <end position="134"/>
    </location>
</feature>
<dbReference type="GeneTree" id="ENSGT00530000068605"/>
<accession>A0A803K720</accession>
<evidence type="ECO:0000313" key="4">
    <source>
        <dbReference type="RefSeq" id="XP_002938323.1"/>
    </source>
</evidence>
<dbReference type="Xenbase" id="XB-GENE-29082151">
    <property type="gene designation" value="LOC100494342"/>
</dbReference>
<evidence type="ECO:0000259" key="1">
    <source>
        <dbReference type="Pfam" id="PF20478"/>
    </source>
</evidence>
<name>A0A803K720_XENTR</name>
<dbReference type="Ensembl" id="ENSXETT00000109808">
    <property type="protein sequence ID" value="ENSXETP00000116059"/>
    <property type="gene ID" value="ENSXETG00000048636"/>
</dbReference>
<reference evidence="2" key="2">
    <citation type="submission" date="2021-03" db="UniProtKB">
        <authorList>
            <consortium name="Ensembl"/>
        </authorList>
    </citation>
    <scope>IDENTIFICATION</scope>
</reference>
<dbReference type="PANTHER" id="PTHR36981">
    <property type="entry name" value="ZGC:195170"/>
    <property type="match status" value="1"/>
</dbReference>